<dbReference type="PROSITE" id="PS00028">
    <property type="entry name" value="ZINC_FINGER_C2H2_1"/>
    <property type="match status" value="1"/>
</dbReference>
<dbReference type="PANTHER" id="PTHR47660">
    <property type="entry name" value="TRANSCRIPTION FACTOR WITH C2H2 AND ZN(2)-CYS(6) DNA BINDING DOMAIN (EUROFUNG)-RELATED-RELATED"/>
    <property type="match status" value="1"/>
</dbReference>
<evidence type="ECO:0000256" key="7">
    <source>
        <dbReference type="SAM" id="MobiDB-lite"/>
    </source>
</evidence>
<keyword evidence="2" id="KW-0862">Zinc</keyword>
<dbReference type="SMART" id="SM00066">
    <property type="entry name" value="GAL4"/>
    <property type="match status" value="1"/>
</dbReference>
<evidence type="ECO:0000259" key="8">
    <source>
        <dbReference type="PROSITE" id="PS50048"/>
    </source>
</evidence>
<feature type="region of interest" description="Disordered" evidence="7">
    <location>
        <begin position="71"/>
        <end position="136"/>
    </location>
</feature>
<keyword evidence="1" id="KW-0479">Metal-binding</keyword>
<dbReference type="SUPFAM" id="SSF57667">
    <property type="entry name" value="beta-beta-alpha zinc fingers"/>
    <property type="match status" value="1"/>
</dbReference>
<dbReference type="InterPro" id="IPR036236">
    <property type="entry name" value="Znf_C2H2_sf"/>
</dbReference>
<dbReference type="CDD" id="cd00067">
    <property type="entry name" value="GAL4"/>
    <property type="match status" value="1"/>
</dbReference>
<feature type="domain" description="C2H2-type" evidence="9">
    <location>
        <begin position="2"/>
        <end position="24"/>
    </location>
</feature>
<evidence type="ECO:0000313" key="11">
    <source>
        <dbReference type="Proteomes" id="UP000826661"/>
    </source>
</evidence>
<dbReference type="Pfam" id="PF00172">
    <property type="entry name" value="Zn_clus"/>
    <property type="match status" value="1"/>
</dbReference>
<evidence type="ECO:0000256" key="6">
    <source>
        <dbReference type="PROSITE-ProRule" id="PRU00042"/>
    </source>
</evidence>
<proteinExistence type="predicted"/>
<evidence type="ECO:0000313" key="10">
    <source>
        <dbReference type="EMBL" id="QYS99435.1"/>
    </source>
</evidence>
<dbReference type="GO" id="GO:0008270">
    <property type="term" value="F:zinc ion binding"/>
    <property type="evidence" value="ECO:0007669"/>
    <property type="project" value="UniProtKB-KW"/>
</dbReference>
<feature type="compositionally biased region" description="Basic and acidic residues" evidence="7">
    <location>
        <begin position="94"/>
        <end position="104"/>
    </location>
</feature>
<keyword evidence="5" id="KW-0539">Nucleus</keyword>
<dbReference type="EMBL" id="CP075866">
    <property type="protein sequence ID" value="QYS99435.1"/>
    <property type="molecule type" value="Genomic_DNA"/>
</dbReference>
<dbReference type="CDD" id="cd12148">
    <property type="entry name" value="fungal_TF_MHR"/>
    <property type="match status" value="1"/>
</dbReference>
<evidence type="ECO:0000256" key="5">
    <source>
        <dbReference type="ARBA" id="ARBA00023242"/>
    </source>
</evidence>
<accession>A0A8G0PE79</accession>
<sequence>MNLCQICGREFRRKDSLGRHMRMHERGPKARRKSCDRCQRSKIKCSGHRPQCLACAEREVSCVYTAGAEKHQTGDSQSIHKSTPHSRTPVMIDYGKKEPIHVESTEDTNQEPQSGSVESDTQDLTPLASFPTENLGSYPTGGTHNVLLADSFIPNYEDTHFDWILRDAGDRMDFNALNFSPDRMLLDHATSPLFWSTYPSHQNTAQEPASKYKEGNVQQEAWLLDPHEPFERSLDIPSLGGQRTDLFKAGSYSQIRHLAEGDRDRIRRSAKACLEEPLWTAISFSDFPSREKLDHCIDLFFTNFRPVLSFIHKPTFDPTTAPDTLILAIASIGARFTNLSGAASFANVIAKLNRRLLLSTGEREPRVARSESFMTAQLLQGIYGYCSGDKVLFNYSESLRWSLVQTAKQIGLFHDAPRQTSLTHTEDVEARWMSWIATERRKRLGWAIYEFDALVSVLHNQRPAFSTGDLTLSLPEDADHWEAPSAYSWIALRPWRIHPESIGFRLAARSCFDPSLMDSVRLTDTQHIHIIVVMLARFVWSLKELQVSPLMEVVPDYLPIAQHKMTLTDKMGDFLVSPHTVKYSTSAGDRGFVHVVQRALIIHTSYLYAASDLMDWLPALLRSAGLNKPARERMARWGEEDSVRVRKVIYHSSQIIAICRDFPFNTPYESFYVFYAGSVLWCSATLLSSPLGDGIRGGSSENIGSETETDHTILLLDKPSPDNVTTWISEILQWVQEGGGSIQLGMYGVPNLSAAESRVQVLQETVRILQNMRFWDISRAFASTLRRLIRAVEVTNV</sequence>
<dbReference type="InterPro" id="IPR013087">
    <property type="entry name" value="Znf_C2H2_type"/>
</dbReference>
<dbReference type="PROSITE" id="PS50048">
    <property type="entry name" value="ZN2_CY6_FUNGAL_2"/>
    <property type="match status" value="1"/>
</dbReference>
<dbReference type="Gene3D" id="3.30.160.60">
    <property type="entry name" value="Classic Zinc Finger"/>
    <property type="match status" value="1"/>
</dbReference>
<dbReference type="GO" id="GO:0000981">
    <property type="term" value="F:DNA-binding transcription factor activity, RNA polymerase II-specific"/>
    <property type="evidence" value="ECO:0007669"/>
    <property type="project" value="InterPro"/>
</dbReference>
<dbReference type="InterPro" id="IPR007219">
    <property type="entry name" value="XnlR_reg_dom"/>
</dbReference>
<dbReference type="Pfam" id="PF04082">
    <property type="entry name" value="Fungal_trans"/>
    <property type="match status" value="1"/>
</dbReference>
<organism evidence="10 11">
    <name type="scientific">Trichoderma simmonsii</name>
    <dbReference type="NCBI Taxonomy" id="1491479"/>
    <lineage>
        <taxon>Eukaryota</taxon>
        <taxon>Fungi</taxon>
        <taxon>Dikarya</taxon>
        <taxon>Ascomycota</taxon>
        <taxon>Pezizomycotina</taxon>
        <taxon>Sordariomycetes</taxon>
        <taxon>Hypocreomycetidae</taxon>
        <taxon>Hypocreales</taxon>
        <taxon>Hypocreaceae</taxon>
        <taxon>Trichoderma</taxon>
    </lineage>
</organism>
<dbReference type="SUPFAM" id="SSF57701">
    <property type="entry name" value="Zn2/Cys6 DNA-binding domain"/>
    <property type="match status" value="1"/>
</dbReference>
<evidence type="ECO:0000256" key="1">
    <source>
        <dbReference type="ARBA" id="ARBA00022723"/>
    </source>
</evidence>
<name>A0A8G0PE79_9HYPO</name>
<dbReference type="InterPro" id="IPR001138">
    <property type="entry name" value="Zn2Cys6_DnaBD"/>
</dbReference>
<keyword evidence="4" id="KW-0804">Transcription</keyword>
<keyword evidence="3" id="KW-0805">Transcription regulation</keyword>
<evidence type="ECO:0000256" key="2">
    <source>
        <dbReference type="ARBA" id="ARBA00022833"/>
    </source>
</evidence>
<keyword evidence="11" id="KW-1185">Reference proteome</keyword>
<evidence type="ECO:0000256" key="3">
    <source>
        <dbReference type="ARBA" id="ARBA00023015"/>
    </source>
</evidence>
<dbReference type="SMART" id="SM00355">
    <property type="entry name" value="ZnF_C2H2"/>
    <property type="match status" value="1"/>
</dbReference>
<reference evidence="10 11" key="1">
    <citation type="journal article" date="2021" name="BMC Genomics">
        <title>Telomere-to-telomere genome assembly of asparaginase-producing Trichoderma simmonsii.</title>
        <authorList>
            <person name="Chung D."/>
            <person name="Kwon Y.M."/>
            <person name="Yang Y."/>
        </authorList>
    </citation>
    <scope>NUCLEOTIDE SEQUENCE [LARGE SCALE GENOMIC DNA]</scope>
    <source>
        <strain evidence="10 11">GH-Sj1</strain>
    </source>
</reference>
<dbReference type="InterPro" id="IPR036864">
    <property type="entry name" value="Zn2-C6_fun-type_DNA-bd_sf"/>
</dbReference>
<evidence type="ECO:0000256" key="4">
    <source>
        <dbReference type="ARBA" id="ARBA00023163"/>
    </source>
</evidence>
<dbReference type="GO" id="GO:0006351">
    <property type="term" value="P:DNA-templated transcription"/>
    <property type="evidence" value="ECO:0007669"/>
    <property type="project" value="InterPro"/>
</dbReference>
<dbReference type="PROSITE" id="PS50157">
    <property type="entry name" value="ZINC_FINGER_C2H2_2"/>
    <property type="match status" value="1"/>
</dbReference>
<feature type="domain" description="Zn(2)-C6 fungal-type" evidence="8">
    <location>
        <begin position="34"/>
        <end position="64"/>
    </location>
</feature>
<dbReference type="Gene3D" id="4.10.240.10">
    <property type="entry name" value="Zn(2)-C6 fungal-type DNA-binding domain"/>
    <property type="match status" value="1"/>
</dbReference>
<dbReference type="GO" id="GO:0003677">
    <property type="term" value="F:DNA binding"/>
    <property type="evidence" value="ECO:0007669"/>
    <property type="project" value="InterPro"/>
</dbReference>
<dbReference type="PANTHER" id="PTHR47660:SF2">
    <property type="entry name" value="TRANSCRIPTION FACTOR WITH C2H2 AND ZN(2)-CYS(6) DNA BINDING DOMAIN (EUROFUNG)"/>
    <property type="match status" value="1"/>
</dbReference>
<feature type="compositionally biased region" description="Polar residues" evidence="7">
    <location>
        <begin position="110"/>
        <end position="124"/>
    </location>
</feature>
<dbReference type="Proteomes" id="UP000826661">
    <property type="component" value="Chromosome III"/>
</dbReference>
<keyword evidence="6" id="KW-0863">Zinc-finger</keyword>
<evidence type="ECO:0000259" key="9">
    <source>
        <dbReference type="PROSITE" id="PS50157"/>
    </source>
</evidence>
<protein>
    <submittedName>
        <fullName evidence="10">Fungal_trans domain-containing protein</fullName>
    </submittedName>
</protein>
<dbReference type="AlphaFoldDB" id="A0A8G0PE79"/>
<gene>
    <name evidence="10" type="ORF">H0G86_006570</name>
</gene>